<evidence type="ECO:0000313" key="5">
    <source>
        <dbReference type="EMBL" id="GEB55941.1"/>
    </source>
</evidence>
<dbReference type="PANTHER" id="PTHR22946">
    <property type="entry name" value="DIENELACTONE HYDROLASE DOMAIN-CONTAINING PROTEIN-RELATED"/>
    <property type="match status" value="1"/>
</dbReference>
<organism evidence="5 6">
    <name type="scientific">Streptomyces gardneri</name>
    <dbReference type="NCBI Taxonomy" id="66892"/>
    <lineage>
        <taxon>Bacteria</taxon>
        <taxon>Bacillati</taxon>
        <taxon>Actinomycetota</taxon>
        <taxon>Actinomycetes</taxon>
        <taxon>Kitasatosporales</taxon>
        <taxon>Streptomycetaceae</taxon>
        <taxon>Streptomyces</taxon>
    </lineage>
</organism>
<dbReference type="InterPro" id="IPR000383">
    <property type="entry name" value="Xaa-Pro-like_dom"/>
</dbReference>
<dbReference type="InterPro" id="IPR050261">
    <property type="entry name" value="FrsA_esterase"/>
</dbReference>
<dbReference type="SUPFAM" id="SSF49785">
    <property type="entry name" value="Galactose-binding domain-like"/>
    <property type="match status" value="1"/>
</dbReference>
<dbReference type="AlphaFoldDB" id="A0A4Y3RDT2"/>
<dbReference type="Gene3D" id="2.60.120.260">
    <property type="entry name" value="Galactose-binding domain-like"/>
    <property type="match status" value="1"/>
</dbReference>
<dbReference type="PANTHER" id="PTHR22946:SF9">
    <property type="entry name" value="POLYKETIDE TRANSFERASE AF380"/>
    <property type="match status" value="1"/>
</dbReference>
<dbReference type="SMART" id="SM00939">
    <property type="entry name" value="PepX_C"/>
    <property type="match status" value="1"/>
</dbReference>
<dbReference type="Proteomes" id="UP000315226">
    <property type="component" value="Unassembled WGS sequence"/>
</dbReference>
<keyword evidence="6" id="KW-1185">Reference proteome</keyword>
<dbReference type="InterPro" id="IPR008979">
    <property type="entry name" value="Galactose-bd-like_sf"/>
</dbReference>
<feature type="region of interest" description="Disordered" evidence="3">
    <location>
        <begin position="1"/>
        <end position="23"/>
    </location>
</feature>
<dbReference type="InterPro" id="IPR013736">
    <property type="entry name" value="Xaa-Pro_dipept_C"/>
</dbReference>
<comment type="caution">
    <text evidence="5">The sequence shown here is derived from an EMBL/GenBank/DDBJ whole genome shotgun (WGS) entry which is preliminary data.</text>
</comment>
<keyword evidence="2" id="KW-0378">Hydrolase</keyword>
<dbReference type="InterPro" id="IPR029058">
    <property type="entry name" value="AB_hydrolase_fold"/>
</dbReference>
<dbReference type="Gene3D" id="3.40.50.1820">
    <property type="entry name" value="alpha/beta hydrolase"/>
    <property type="match status" value="1"/>
</dbReference>
<reference evidence="5 6" key="1">
    <citation type="submission" date="2019-06" db="EMBL/GenBank/DDBJ databases">
        <title>Whole genome shotgun sequence of Streptomyces gardneri NBRC 12865.</title>
        <authorList>
            <person name="Hosoyama A."/>
            <person name="Uohara A."/>
            <person name="Ohji S."/>
            <person name="Ichikawa N."/>
        </authorList>
    </citation>
    <scope>NUCLEOTIDE SEQUENCE [LARGE SCALE GENOMIC DNA]</scope>
    <source>
        <strain evidence="5 6">NBRC 12865</strain>
    </source>
</reference>
<evidence type="ECO:0000256" key="1">
    <source>
        <dbReference type="ARBA" id="ARBA00008645"/>
    </source>
</evidence>
<feature type="domain" description="Xaa-Pro dipeptidyl-peptidase C-terminal" evidence="4">
    <location>
        <begin position="369"/>
        <end position="636"/>
    </location>
</feature>
<protein>
    <recommendedName>
        <fullName evidence="4">Xaa-Pro dipeptidyl-peptidase C-terminal domain-containing protein</fullName>
    </recommendedName>
</protein>
<sequence length="641" mass="68570">MHVPQDNPFTTGSSEDFPGFPDGTVGLTAADTARIAGSGASGLWAADGTVNPDAVRLGQTLATALLGGGTPGLASADTLLPAELAAHVEEVRGVALPAYHRIESTDGIRLSAFSLRQLGPGPHPLVVVPAGWTPYGWPLFLWAYLSLARRGYHVLAYTPRGLGIPGLPSTSEGLVDVAGPHDWADGSAVIDFAVEHLAPSTIGFLGESYGSGISQLVAAHDGRVSAVAALSTWGNLATSLYDNETRHLAAVKALLALTGGPVEEKFDEENQRILADFQADRNLDEVVRWGRKRSPESYLPLTNENETPTFFSNTWHESLFPVNQVLTTFEGLRVPKRLNLWIGDHAAPEGPALIGTEPRKANVPMEEAYAWLDHHLKGEHNGVEEWENVAGQVMFTYVTEPVTDPGTGEPTGENRIVEPAVRETRADWSQVTTGVEVFGLTGDGARGADGLLVPRAAEEPAPPEGTGWSRAFVAGVDTEATAMDLPLMKTGQAEWRGNPKIYDTRKIDRRHAVAWATEPLLAPEGEGPTGRRVRGIPRLRLTVRSTATSAGLVAHLLDVAEDETARIISHEPLNVYGLTPEQDATVTWNLQAAAYDIPAGHRLMLVVDSMDPLYGGASITWTQTAFGSPEGEPSFLELPLG</sequence>
<dbReference type="GO" id="GO:0052689">
    <property type="term" value="F:carboxylic ester hydrolase activity"/>
    <property type="evidence" value="ECO:0007669"/>
    <property type="project" value="UniProtKB-ARBA"/>
</dbReference>
<dbReference type="SUPFAM" id="SSF53474">
    <property type="entry name" value="alpha/beta-Hydrolases"/>
    <property type="match status" value="1"/>
</dbReference>
<dbReference type="Pfam" id="PF02129">
    <property type="entry name" value="Peptidase_S15"/>
    <property type="match status" value="1"/>
</dbReference>
<dbReference type="GO" id="GO:0008239">
    <property type="term" value="F:dipeptidyl-peptidase activity"/>
    <property type="evidence" value="ECO:0007669"/>
    <property type="project" value="InterPro"/>
</dbReference>
<comment type="similarity">
    <text evidence="1">Belongs to the AB hydrolase superfamily.</text>
</comment>
<evidence type="ECO:0000256" key="2">
    <source>
        <dbReference type="ARBA" id="ARBA00022801"/>
    </source>
</evidence>
<proteinExistence type="inferred from homology"/>
<dbReference type="Pfam" id="PF08530">
    <property type="entry name" value="PepX_C"/>
    <property type="match status" value="1"/>
</dbReference>
<evidence type="ECO:0000256" key="3">
    <source>
        <dbReference type="SAM" id="MobiDB-lite"/>
    </source>
</evidence>
<dbReference type="EMBL" id="BJMN01000010">
    <property type="protein sequence ID" value="GEB55941.1"/>
    <property type="molecule type" value="Genomic_DNA"/>
</dbReference>
<name>A0A4Y3RDT2_9ACTN</name>
<evidence type="ECO:0000259" key="4">
    <source>
        <dbReference type="SMART" id="SM00939"/>
    </source>
</evidence>
<accession>A0A4Y3RDT2</accession>
<gene>
    <name evidence="5" type="ORF">SGA01_15460</name>
</gene>
<evidence type="ECO:0000313" key="6">
    <source>
        <dbReference type="Proteomes" id="UP000315226"/>
    </source>
</evidence>